<evidence type="ECO:0000313" key="1">
    <source>
        <dbReference type="EMBL" id="MBX45744.1"/>
    </source>
</evidence>
<sequence>MATQKMAAMGFQIYYVMVYTA</sequence>
<proteinExistence type="predicted"/>
<dbReference type="EMBL" id="GGEC01065260">
    <property type="protein sequence ID" value="MBX45744.1"/>
    <property type="molecule type" value="Transcribed_RNA"/>
</dbReference>
<name>A0A2P2NTJ0_RHIMU</name>
<organism evidence="1">
    <name type="scientific">Rhizophora mucronata</name>
    <name type="common">Asiatic mangrove</name>
    <dbReference type="NCBI Taxonomy" id="61149"/>
    <lineage>
        <taxon>Eukaryota</taxon>
        <taxon>Viridiplantae</taxon>
        <taxon>Streptophyta</taxon>
        <taxon>Embryophyta</taxon>
        <taxon>Tracheophyta</taxon>
        <taxon>Spermatophyta</taxon>
        <taxon>Magnoliopsida</taxon>
        <taxon>eudicotyledons</taxon>
        <taxon>Gunneridae</taxon>
        <taxon>Pentapetalae</taxon>
        <taxon>rosids</taxon>
        <taxon>fabids</taxon>
        <taxon>Malpighiales</taxon>
        <taxon>Rhizophoraceae</taxon>
        <taxon>Rhizophora</taxon>
    </lineage>
</organism>
<accession>A0A2P2NTJ0</accession>
<reference evidence="1" key="1">
    <citation type="submission" date="2018-02" db="EMBL/GenBank/DDBJ databases">
        <title>Rhizophora mucronata_Transcriptome.</title>
        <authorList>
            <person name="Meera S.P."/>
            <person name="Sreeshan A."/>
            <person name="Augustine A."/>
        </authorList>
    </citation>
    <scope>NUCLEOTIDE SEQUENCE</scope>
    <source>
        <tissue evidence="1">Leaf</tissue>
    </source>
</reference>
<protein>
    <submittedName>
        <fullName evidence="1">Uncharacterized protein</fullName>
    </submittedName>
</protein>
<dbReference type="AlphaFoldDB" id="A0A2P2NTJ0"/>